<dbReference type="EMBL" id="CAXKWB010121708">
    <property type="protein sequence ID" value="CAL4237608.1"/>
    <property type="molecule type" value="Genomic_DNA"/>
</dbReference>
<comment type="caution">
    <text evidence="1">The sequence shown here is derived from an EMBL/GenBank/DDBJ whole genome shotgun (WGS) entry which is preliminary data.</text>
</comment>
<proteinExistence type="predicted"/>
<evidence type="ECO:0008006" key="3">
    <source>
        <dbReference type="Google" id="ProtNLM"/>
    </source>
</evidence>
<name>A0AAV2SQ70_MEGNR</name>
<accession>A0AAV2SQ70</accession>
<feature type="non-terminal residue" evidence="1">
    <location>
        <position position="236"/>
    </location>
</feature>
<dbReference type="PANTHER" id="PTHR12780">
    <property type="entry name" value="RNA POLYMERASE III DNA DIRECTED , 39KD SUBUNIT-RELATED"/>
    <property type="match status" value="1"/>
</dbReference>
<dbReference type="InterPro" id="IPR016049">
    <property type="entry name" value="RNA_pol_Rpc34-like"/>
</dbReference>
<evidence type="ECO:0000313" key="1">
    <source>
        <dbReference type="EMBL" id="CAL4237608.1"/>
    </source>
</evidence>
<protein>
    <recommendedName>
        <fullName evidence="3">Reverse transcriptase</fullName>
    </recommendedName>
</protein>
<evidence type="ECO:0000313" key="2">
    <source>
        <dbReference type="Proteomes" id="UP001497623"/>
    </source>
</evidence>
<gene>
    <name evidence="1" type="ORF">MNOR_LOCUS40355</name>
</gene>
<dbReference type="AlphaFoldDB" id="A0AAV2SQ70"/>
<keyword evidence="2" id="KW-1185">Reference proteome</keyword>
<sequence>MCSENSGSRRVVHNFVSGVASRRGGTVVMIWCKYTSTSMSSYLDRWERLMRDPDDARVWKALDWKVSWTRAKLFMLFKPLSGTSWSSERKIINKKVNLLVQFCKKYGMVINEKKTKLMVINGSPIDKEPIIALHSRFINKNSDLPFAIKKRVFDACLLSAILYGYAWLETGKVERTTVAEGSEGVKLYRAVTSFLPTPMIMSVPCGVCPLITQCDDVGDITPLKCEYMKDWLEKWN</sequence>
<organism evidence="1 2">
    <name type="scientific">Meganyctiphanes norvegica</name>
    <name type="common">Northern krill</name>
    <name type="synonym">Thysanopoda norvegica</name>
    <dbReference type="NCBI Taxonomy" id="48144"/>
    <lineage>
        <taxon>Eukaryota</taxon>
        <taxon>Metazoa</taxon>
        <taxon>Ecdysozoa</taxon>
        <taxon>Arthropoda</taxon>
        <taxon>Crustacea</taxon>
        <taxon>Multicrustacea</taxon>
        <taxon>Malacostraca</taxon>
        <taxon>Eumalacostraca</taxon>
        <taxon>Eucarida</taxon>
        <taxon>Euphausiacea</taxon>
        <taxon>Euphausiidae</taxon>
        <taxon>Meganyctiphanes</taxon>
    </lineage>
</organism>
<reference evidence="1 2" key="1">
    <citation type="submission" date="2024-05" db="EMBL/GenBank/DDBJ databases">
        <authorList>
            <person name="Wallberg A."/>
        </authorList>
    </citation>
    <scope>NUCLEOTIDE SEQUENCE [LARGE SCALE GENOMIC DNA]</scope>
</reference>
<dbReference type="Proteomes" id="UP001497623">
    <property type="component" value="Unassembled WGS sequence"/>
</dbReference>